<organism evidence="4 5">
    <name type="scientific">Salinisphaera aquimarina</name>
    <dbReference type="NCBI Taxonomy" id="2094031"/>
    <lineage>
        <taxon>Bacteria</taxon>
        <taxon>Pseudomonadati</taxon>
        <taxon>Pseudomonadota</taxon>
        <taxon>Gammaproteobacteria</taxon>
        <taxon>Salinisphaerales</taxon>
        <taxon>Salinisphaeraceae</taxon>
        <taxon>Salinisphaera</taxon>
    </lineage>
</organism>
<dbReference type="PANTHER" id="PTHR47870">
    <property type="entry name" value="CYTOCHROME C-TYPE BIOGENESIS PROTEIN CCMH"/>
    <property type="match status" value="1"/>
</dbReference>
<comment type="subcellular location">
    <subcellularLocation>
        <location evidence="1">Cell envelope</location>
    </subcellularLocation>
</comment>
<dbReference type="NCBIfam" id="TIGR03142">
    <property type="entry name" value="cytochro_ccmI"/>
    <property type="match status" value="1"/>
</dbReference>
<dbReference type="EMBL" id="JBHRSS010000008">
    <property type="protein sequence ID" value="MFC3105399.1"/>
    <property type="molecule type" value="Genomic_DNA"/>
</dbReference>
<evidence type="ECO:0000313" key="4">
    <source>
        <dbReference type="EMBL" id="MFC3105399.1"/>
    </source>
</evidence>
<keyword evidence="3" id="KW-0812">Transmembrane</keyword>
<dbReference type="Proteomes" id="UP001595462">
    <property type="component" value="Unassembled WGS sequence"/>
</dbReference>
<protein>
    <submittedName>
        <fullName evidence="4">C-type cytochrome biogenesis protein CcmI</fullName>
    </submittedName>
</protein>
<evidence type="ECO:0000256" key="2">
    <source>
        <dbReference type="ARBA" id="ARBA00022748"/>
    </source>
</evidence>
<keyword evidence="2" id="KW-0201">Cytochrome c-type biogenesis</keyword>
<evidence type="ECO:0000313" key="5">
    <source>
        <dbReference type="Proteomes" id="UP001595462"/>
    </source>
</evidence>
<keyword evidence="5" id="KW-1185">Reference proteome</keyword>
<dbReference type="PANTHER" id="PTHR47870:SF1">
    <property type="entry name" value="CYTOCHROME C-TYPE BIOGENESIS PROTEIN CCMH"/>
    <property type="match status" value="1"/>
</dbReference>
<comment type="caution">
    <text evidence="4">The sequence shown here is derived from an EMBL/GenBank/DDBJ whole genome shotgun (WGS) entry which is preliminary data.</text>
</comment>
<dbReference type="Gene3D" id="1.25.40.10">
    <property type="entry name" value="Tetratricopeptide repeat domain"/>
    <property type="match status" value="1"/>
</dbReference>
<keyword evidence="3" id="KW-1133">Transmembrane helix</keyword>
<proteinExistence type="predicted"/>
<accession>A0ABV7ERL2</accession>
<dbReference type="RefSeq" id="WP_380690953.1">
    <property type="nucleotide sequence ID" value="NZ_JBHRSS010000008.1"/>
</dbReference>
<dbReference type="SUPFAM" id="SSF48452">
    <property type="entry name" value="TPR-like"/>
    <property type="match status" value="1"/>
</dbReference>
<dbReference type="InterPro" id="IPR017560">
    <property type="entry name" value="Cyt_c_biogenesis_CcmI"/>
</dbReference>
<evidence type="ECO:0000256" key="1">
    <source>
        <dbReference type="ARBA" id="ARBA00004196"/>
    </source>
</evidence>
<sequence length="275" mass="30287">MTEFFVFAAILVAASLVFVLVPLWRAGTPTPDKRREANIAVYHQRYAEIEREVASGRITRRDAELEKDELGARLLADIDDTPALTENARTAGRPWLISLLMIALLVGGAGVAYWDLGDYRAMQARDMPDIATMLDELKQQVSATPDDLEARAMLARAQEVTGDYAGAANNYRAINAAMPEPRAPIVAAEAEATLQATDDLQGRAGDLFRQLLALDATSREALWYLGLGAAERGDNTQAVDYWDRLLKQKLPDDFAAMVRNRRNELAGDKPELNNG</sequence>
<reference evidence="5" key="1">
    <citation type="journal article" date="2019" name="Int. J. Syst. Evol. Microbiol.">
        <title>The Global Catalogue of Microorganisms (GCM) 10K type strain sequencing project: providing services to taxonomists for standard genome sequencing and annotation.</title>
        <authorList>
            <consortium name="The Broad Institute Genomics Platform"/>
            <consortium name="The Broad Institute Genome Sequencing Center for Infectious Disease"/>
            <person name="Wu L."/>
            <person name="Ma J."/>
        </authorList>
    </citation>
    <scope>NUCLEOTIDE SEQUENCE [LARGE SCALE GENOMIC DNA]</scope>
    <source>
        <strain evidence="5">KCTC 52640</strain>
    </source>
</reference>
<feature type="transmembrane region" description="Helical" evidence="3">
    <location>
        <begin position="95"/>
        <end position="114"/>
    </location>
</feature>
<evidence type="ECO:0000256" key="3">
    <source>
        <dbReference type="SAM" id="Phobius"/>
    </source>
</evidence>
<dbReference type="InterPro" id="IPR051263">
    <property type="entry name" value="C-type_cytochrome_biogenesis"/>
</dbReference>
<name>A0ABV7ERL2_9GAMM</name>
<keyword evidence="3" id="KW-0472">Membrane</keyword>
<feature type="transmembrane region" description="Helical" evidence="3">
    <location>
        <begin position="6"/>
        <end position="24"/>
    </location>
</feature>
<dbReference type="InterPro" id="IPR011990">
    <property type="entry name" value="TPR-like_helical_dom_sf"/>
</dbReference>
<gene>
    <name evidence="4" type="primary">ccmI</name>
    <name evidence="4" type="ORF">ACFOSU_16105</name>
</gene>